<gene>
    <name evidence="3" type="ORF">DXU93_10330</name>
</gene>
<dbReference type="Pfam" id="PF18962">
    <property type="entry name" value="Por_Secre_tail"/>
    <property type="match status" value="1"/>
</dbReference>
<dbReference type="EMBL" id="QURB01000006">
    <property type="protein sequence ID" value="RFC53935.1"/>
    <property type="molecule type" value="Genomic_DNA"/>
</dbReference>
<evidence type="ECO:0000256" key="1">
    <source>
        <dbReference type="ARBA" id="ARBA00022729"/>
    </source>
</evidence>
<evidence type="ECO:0000313" key="3">
    <source>
        <dbReference type="EMBL" id="RFC53935.1"/>
    </source>
</evidence>
<dbReference type="AlphaFoldDB" id="A0A3E1EWK3"/>
<dbReference type="OrthoDB" id="866189at2"/>
<proteinExistence type="predicted"/>
<comment type="caution">
    <text evidence="3">The sequence shown here is derived from an EMBL/GenBank/DDBJ whole genome shotgun (WGS) entry which is preliminary data.</text>
</comment>
<dbReference type="Proteomes" id="UP000257127">
    <property type="component" value="Unassembled WGS sequence"/>
</dbReference>
<dbReference type="InterPro" id="IPR026444">
    <property type="entry name" value="Secre_tail"/>
</dbReference>
<reference evidence="3 4" key="1">
    <citation type="submission" date="2018-08" db="EMBL/GenBank/DDBJ databases">
        <title>The draft genome squence of Brumimicrobium sp. N62.</title>
        <authorList>
            <person name="Du Z.-J."/>
            <person name="Luo H.-R."/>
        </authorList>
    </citation>
    <scope>NUCLEOTIDE SEQUENCE [LARGE SCALE GENOMIC DNA]</scope>
    <source>
        <strain evidence="3 4">N62</strain>
    </source>
</reference>
<feature type="domain" description="Secretion system C-terminal sorting" evidence="2">
    <location>
        <begin position="288"/>
        <end position="357"/>
    </location>
</feature>
<evidence type="ECO:0000259" key="2">
    <source>
        <dbReference type="Pfam" id="PF18962"/>
    </source>
</evidence>
<accession>A0A3E1EWK3</accession>
<dbReference type="NCBIfam" id="TIGR04183">
    <property type="entry name" value="Por_Secre_tail"/>
    <property type="match status" value="1"/>
</dbReference>
<keyword evidence="4" id="KW-1185">Reference proteome</keyword>
<dbReference type="RefSeq" id="WP_116881216.1">
    <property type="nucleotide sequence ID" value="NZ_QURB01000006.1"/>
</dbReference>
<name>A0A3E1EWK3_9FLAO</name>
<protein>
    <submittedName>
        <fullName evidence="3">T9SS C-terminal target domain-containing protein</fullName>
    </submittedName>
</protein>
<organism evidence="3 4">
    <name type="scientific">Brumimicrobium aurantiacum</name>
    <dbReference type="NCBI Taxonomy" id="1737063"/>
    <lineage>
        <taxon>Bacteria</taxon>
        <taxon>Pseudomonadati</taxon>
        <taxon>Bacteroidota</taxon>
        <taxon>Flavobacteriia</taxon>
        <taxon>Flavobacteriales</taxon>
        <taxon>Crocinitomicaceae</taxon>
        <taxon>Brumimicrobium</taxon>
    </lineage>
</organism>
<evidence type="ECO:0000313" key="4">
    <source>
        <dbReference type="Proteomes" id="UP000257127"/>
    </source>
</evidence>
<sequence>MKVQLIFLLILITPVVFGQITIDQNDILQSGDSVGVSVASDLNINYSTTGQNMNWDFSGLTESDQYFEKAQSISSGGIIINVQFGPFAPSEYRASYFQSFDGLPIDDLTSFLPVQISSVNRMIKVESNQFTIPGYSLDVDGQIVGFKSDSIEKAYSFPLNFGDSYSSSGYTDINFAPIYDARVIMNRQRQSEVDGFGQLTTPFETYEVIRVKHSIYEMDSLYIEFGPIQQWIPIERTTNEYEWWAKDKKRPVLKVETETVFGNESPTRITYLNNETTHLVQYQFNSELYPNPTTGEVSITTKEDLQRIVVYSTDGREVYHKEVSGTTASLNLAHLSPGMYRIQLISSKGQSFNPIVIK</sequence>
<keyword evidence="1" id="KW-0732">Signal</keyword>